<organism evidence="8 9">
    <name type="scientific">Cryptosporangium phraense</name>
    <dbReference type="NCBI Taxonomy" id="2593070"/>
    <lineage>
        <taxon>Bacteria</taxon>
        <taxon>Bacillati</taxon>
        <taxon>Actinomycetota</taxon>
        <taxon>Actinomycetes</taxon>
        <taxon>Cryptosporangiales</taxon>
        <taxon>Cryptosporangiaceae</taxon>
        <taxon>Cryptosporangium</taxon>
    </lineage>
</organism>
<dbReference type="PANTHER" id="PTHR35007:SF2">
    <property type="entry name" value="PILUS ASSEMBLE PROTEIN"/>
    <property type="match status" value="1"/>
</dbReference>
<proteinExistence type="predicted"/>
<dbReference type="InterPro" id="IPR018076">
    <property type="entry name" value="T2SS_GspF_dom"/>
</dbReference>
<dbReference type="InParanoid" id="A0A545AHC7"/>
<keyword evidence="3 6" id="KW-0812">Transmembrane</keyword>
<keyword evidence="9" id="KW-1185">Reference proteome</keyword>
<keyword evidence="5 6" id="KW-0472">Membrane</keyword>
<evidence type="ECO:0000256" key="5">
    <source>
        <dbReference type="ARBA" id="ARBA00023136"/>
    </source>
</evidence>
<feature type="transmembrane region" description="Helical" evidence="6">
    <location>
        <begin position="129"/>
        <end position="151"/>
    </location>
</feature>
<dbReference type="RefSeq" id="WP_142708863.1">
    <property type="nucleotide sequence ID" value="NZ_VIRS01000035.1"/>
</dbReference>
<dbReference type="GO" id="GO:0005886">
    <property type="term" value="C:plasma membrane"/>
    <property type="evidence" value="ECO:0007669"/>
    <property type="project" value="UniProtKB-SubCell"/>
</dbReference>
<accession>A0A545AHC7</accession>
<feature type="domain" description="Type II secretion system protein GspF" evidence="7">
    <location>
        <begin position="167"/>
        <end position="292"/>
    </location>
</feature>
<name>A0A545AHC7_9ACTN</name>
<comment type="subcellular location">
    <subcellularLocation>
        <location evidence="1">Cell membrane</location>
        <topology evidence="1">Multi-pass membrane protein</topology>
    </subcellularLocation>
</comment>
<dbReference type="OrthoDB" id="3362351at2"/>
<feature type="transmembrane region" description="Helical" evidence="6">
    <location>
        <begin position="275"/>
        <end position="297"/>
    </location>
</feature>
<evidence type="ECO:0000313" key="8">
    <source>
        <dbReference type="EMBL" id="TQS40719.1"/>
    </source>
</evidence>
<sequence>MAFVLILSLAAILAAVMTMAWSLTVTLRPGEKLLRSLEAFEMVRRGAVPVGQRSLVERARIVARRRCGVVGKALMLPNSEARLTKQLSFAGNPPEWPIERIVAAKGGAMIGGLFVGLYFGSAFGGGSGAVLGLILGGVGGFLLPNLLVYNAGQKHQQNLQRTLTDVLDTLVISVEAGLGFDAALAQVAQNGRGPFIREIVRVLQELQLGRSRSEALRALAARTTVTEIHTFVRAVVQASDRGIPIAGVLREQAHEMRLQRRQRAEEAAQKVPVKILMPIVFCIFPALFMIIMGPAAVNIAKTFSAF</sequence>
<evidence type="ECO:0000256" key="3">
    <source>
        <dbReference type="ARBA" id="ARBA00022692"/>
    </source>
</evidence>
<dbReference type="Proteomes" id="UP000317982">
    <property type="component" value="Unassembled WGS sequence"/>
</dbReference>
<keyword evidence="2" id="KW-1003">Cell membrane</keyword>
<dbReference type="Pfam" id="PF00482">
    <property type="entry name" value="T2SSF"/>
    <property type="match status" value="1"/>
</dbReference>
<gene>
    <name evidence="8" type="ORF">FL583_33300</name>
</gene>
<evidence type="ECO:0000256" key="1">
    <source>
        <dbReference type="ARBA" id="ARBA00004651"/>
    </source>
</evidence>
<dbReference type="AlphaFoldDB" id="A0A545AHC7"/>
<reference evidence="8 9" key="1">
    <citation type="submission" date="2019-07" db="EMBL/GenBank/DDBJ databases">
        <title>Cryptosporangium phraense sp. nov., isolated from plant litter.</title>
        <authorList>
            <person name="Suriyachadkun C."/>
        </authorList>
    </citation>
    <scope>NUCLEOTIDE SEQUENCE [LARGE SCALE GENOMIC DNA]</scope>
    <source>
        <strain evidence="8 9">A-T 5661</strain>
    </source>
</reference>
<dbReference type="EMBL" id="VIRS01000035">
    <property type="protein sequence ID" value="TQS40719.1"/>
    <property type="molecule type" value="Genomic_DNA"/>
</dbReference>
<protein>
    <submittedName>
        <fullName evidence="8">Type II secretion system F family protein</fullName>
    </submittedName>
</protein>
<comment type="caution">
    <text evidence="8">The sequence shown here is derived from an EMBL/GenBank/DDBJ whole genome shotgun (WGS) entry which is preliminary data.</text>
</comment>
<dbReference type="PANTHER" id="PTHR35007">
    <property type="entry name" value="INTEGRAL MEMBRANE PROTEIN-RELATED"/>
    <property type="match status" value="1"/>
</dbReference>
<evidence type="ECO:0000256" key="4">
    <source>
        <dbReference type="ARBA" id="ARBA00022989"/>
    </source>
</evidence>
<evidence type="ECO:0000259" key="7">
    <source>
        <dbReference type="Pfam" id="PF00482"/>
    </source>
</evidence>
<keyword evidence="4 6" id="KW-1133">Transmembrane helix</keyword>
<evidence type="ECO:0000256" key="6">
    <source>
        <dbReference type="SAM" id="Phobius"/>
    </source>
</evidence>
<evidence type="ECO:0000256" key="2">
    <source>
        <dbReference type="ARBA" id="ARBA00022475"/>
    </source>
</evidence>
<evidence type="ECO:0000313" key="9">
    <source>
        <dbReference type="Proteomes" id="UP000317982"/>
    </source>
</evidence>